<accession>A0A9D1E0W7</accession>
<evidence type="ECO:0000256" key="1">
    <source>
        <dbReference type="ARBA" id="ARBA00022723"/>
    </source>
</evidence>
<feature type="binding site" evidence="4">
    <location>
        <position position="116"/>
    </location>
    <ligand>
        <name>Zn(2+)</name>
        <dbReference type="ChEBI" id="CHEBI:29105"/>
    </ligand>
</feature>
<dbReference type="InterPro" id="IPR020545">
    <property type="entry name" value="Asp_carbamoyltransf_reg_N"/>
</dbReference>
<dbReference type="Gene3D" id="3.30.70.140">
    <property type="entry name" value="Aspartate carbamoyltransferase regulatory subunit, N-terminal domain"/>
    <property type="match status" value="1"/>
</dbReference>
<reference evidence="7" key="1">
    <citation type="submission" date="2020-10" db="EMBL/GenBank/DDBJ databases">
        <authorList>
            <person name="Gilroy R."/>
        </authorList>
    </citation>
    <scope>NUCLEOTIDE SEQUENCE</scope>
    <source>
        <strain evidence="7">ChiHjej13B12-12457</strain>
    </source>
</reference>
<gene>
    <name evidence="4" type="primary">pyrI</name>
    <name evidence="7" type="ORF">IAC94_03745</name>
</gene>
<dbReference type="GO" id="GO:0006207">
    <property type="term" value="P:'de novo' pyrimidine nucleobase biosynthetic process"/>
    <property type="evidence" value="ECO:0007669"/>
    <property type="project" value="InterPro"/>
</dbReference>
<proteinExistence type="inferred from homology"/>
<comment type="subunit">
    <text evidence="4">Contains catalytic and regulatory chains.</text>
</comment>
<feature type="binding site" evidence="4">
    <location>
        <position position="140"/>
    </location>
    <ligand>
        <name>Zn(2+)</name>
        <dbReference type="ChEBI" id="CHEBI:29105"/>
    </ligand>
</feature>
<protein>
    <recommendedName>
        <fullName evidence="4">Aspartate carbamoyltransferase regulatory chain</fullName>
    </recommendedName>
</protein>
<dbReference type="PANTHER" id="PTHR35805:SF1">
    <property type="entry name" value="ASPARTATE CARBAMOYLTRANSFERASE REGULATORY CHAIN"/>
    <property type="match status" value="1"/>
</dbReference>
<dbReference type="SUPFAM" id="SSF57825">
    <property type="entry name" value="Aspartate carbamoyltransferase, Regulatory-chain, C-terminal domain"/>
    <property type="match status" value="1"/>
</dbReference>
<evidence type="ECO:0000256" key="3">
    <source>
        <dbReference type="ARBA" id="ARBA00022975"/>
    </source>
</evidence>
<feature type="domain" description="Aspartate carbamoyltransferase regulatory subunit C-terminal" evidence="6">
    <location>
        <begin position="105"/>
        <end position="147"/>
    </location>
</feature>
<dbReference type="EMBL" id="DVHI01000046">
    <property type="protein sequence ID" value="HIR62622.1"/>
    <property type="molecule type" value="Genomic_DNA"/>
</dbReference>
<organism evidence="7 8">
    <name type="scientific">Candidatus Coprenecus avistercoris</name>
    <dbReference type="NCBI Taxonomy" id="2840730"/>
    <lineage>
        <taxon>Bacteria</taxon>
        <taxon>Pseudomonadati</taxon>
        <taxon>Bacteroidota</taxon>
        <taxon>Bacteroidia</taxon>
        <taxon>Bacteroidales</taxon>
        <taxon>Rikenellaceae</taxon>
        <taxon>Rikenellaceae incertae sedis</taxon>
        <taxon>Candidatus Coprenecus</taxon>
    </lineage>
</organism>
<sequence length="149" mass="16628">MENNNEKQLKVSAIKNGTVLDHIPSGQVFKVIDILGLYDSPHPVTFGVNLDSRSMGSKGIIKISERFFKDDELNKIALIAPNASVNIIRDFEVVEKKVLTIPETITGIVRCINPMCVTNHENIPTKFKTIVKGSEIRLLCSYCEKITDI</sequence>
<dbReference type="HAMAP" id="MF_00002">
    <property type="entry name" value="Asp_carb_tr_reg"/>
    <property type="match status" value="1"/>
</dbReference>
<keyword evidence="1 4" id="KW-0479">Metal-binding</keyword>
<dbReference type="InterPro" id="IPR020542">
    <property type="entry name" value="Asp_carbamoyltrfase_reg_C"/>
</dbReference>
<dbReference type="Gene3D" id="2.30.30.20">
    <property type="entry name" value="Aspartate carbamoyltransferase regulatory subunit, C-terminal domain"/>
    <property type="match status" value="1"/>
</dbReference>
<dbReference type="Pfam" id="PF01948">
    <property type="entry name" value="PyrI"/>
    <property type="match status" value="1"/>
</dbReference>
<keyword evidence="3 4" id="KW-0665">Pyrimidine biosynthesis</keyword>
<evidence type="ECO:0000313" key="8">
    <source>
        <dbReference type="Proteomes" id="UP000886744"/>
    </source>
</evidence>
<dbReference type="Pfam" id="PF02748">
    <property type="entry name" value="PyrI_C"/>
    <property type="match status" value="1"/>
</dbReference>
<dbReference type="AlphaFoldDB" id="A0A9D1E0W7"/>
<dbReference type="NCBIfam" id="TIGR00240">
    <property type="entry name" value="ATCase_reg"/>
    <property type="match status" value="1"/>
</dbReference>
<evidence type="ECO:0000256" key="4">
    <source>
        <dbReference type="HAMAP-Rule" id="MF_00002"/>
    </source>
</evidence>
<reference evidence="7" key="2">
    <citation type="journal article" date="2021" name="PeerJ">
        <title>Extensive microbial diversity within the chicken gut microbiome revealed by metagenomics and culture.</title>
        <authorList>
            <person name="Gilroy R."/>
            <person name="Ravi A."/>
            <person name="Getino M."/>
            <person name="Pursley I."/>
            <person name="Horton D.L."/>
            <person name="Alikhan N.F."/>
            <person name="Baker D."/>
            <person name="Gharbi K."/>
            <person name="Hall N."/>
            <person name="Watson M."/>
            <person name="Adriaenssens E.M."/>
            <person name="Foster-Nyarko E."/>
            <person name="Jarju S."/>
            <person name="Secka A."/>
            <person name="Antonio M."/>
            <person name="Oren A."/>
            <person name="Chaudhuri R.R."/>
            <person name="La Ragione R."/>
            <person name="Hildebrand F."/>
            <person name="Pallen M.J."/>
        </authorList>
    </citation>
    <scope>NUCLEOTIDE SEQUENCE</scope>
    <source>
        <strain evidence="7">ChiHjej13B12-12457</strain>
    </source>
</reference>
<dbReference type="InterPro" id="IPR036793">
    <property type="entry name" value="Asp_carbatrfase_reg_N_sf"/>
</dbReference>
<dbReference type="InterPro" id="IPR002801">
    <property type="entry name" value="Asp_carbamoylTrfase_reg"/>
</dbReference>
<evidence type="ECO:0000313" key="7">
    <source>
        <dbReference type="EMBL" id="HIR62622.1"/>
    </source>
</evidence>
<dbReference type="GO" id="GO:0046872">
    <property type="term" value="F:metal ion binding"/>
    <property type="evidence" value="ECO:0007669"/>
    <property type="project" value="UniProtKB-KW"/>
</dbReference>
<dbReference type="Proteomes" id="UP000886744">
    <property type="component" value="Unassembled WGS sequence"/>
</dbReference>
<evidence type="ECO:0000259" key="6">
    <source>
        <dbReference type="Pfam" id="PF02748"/>
    </source>
</evidence>
<comment type="function">
    <text evidence="4">Involved in allosteric regulation of aspartate carbamoyltransferase.</text>
</comment>
<feature type="binding site" evidence="4">
    <location>
        <position position="111"/>
    </location>
    <ligand>
        <name>Zn(2+)</name>
        <dbReference type="ChEBI" id="CHEBI:29105"/>
    </ligand>
</feature>
<dbReference type="InterPro" id="IPR036792">
    <property type="entry name" value="Asp_carbatrfase_reg_C_sf"/>
</dbReference>
<name>A0A9D1E0W7_9BACT</name>
<evidence type="ECO:0000256" key="2">
    <source>
        <dbReference type="ARBA" id="ARBA00022833"/>
    </source>
</evidence>
<dbReference type="PANTHER" id="PTHR35805">
    <property type="entry name" value="ASPARTATE CARBAMOYLTRANSFERASE REGULATORY CHAIN"/>
    <property type="match status" value="1"/>
</dbReference>
<dbReference type="SUPFAM" id="SSF54893">
    <property type="entry name" value="Aspartate carbamoyltransferase, Regulatory-chain, N-terminal domain"/>
    <property type="match status" value="1"/>
</dbReference>
<keyword evidence="2 4" id="KW-0862">Zinc</keyword>
<comment type="similarity">
    <text evidence="4">Belongs to the PyrI family.</text>
</comment>
<feature type="binding site" evidence="4">
    <location>
        <position position="143"/>
    </location>
    <ligand>
        <name>Zn(2+)</name>
        <dbReference type="ChEBI" id="CHEBI:29105"/>
    </ligand>
</feature>
<comment type="caution">
    <text evidence="7">The sequence shown here is derived from an EMBL/GenBank/DDBJ whole genome shotgun (WGS) entry which is preliminary data.</text>
</comment>
<evidence type="ECO:0000259" key="5">
    <source>
        <dbReference type="Pfam" id="PF01948"/>
    </source>
</evidence>
<comment type="cofactor">
    <cofactor evidence="4">
        <name>Zn(2+)</name>
        <dbReference type="ChEBI" id="CHEBI:29105"/>
    </cofactor>
    <text evidence="4">Binds 1 zinc ion per subunit.</text>
</comment>
<dbReference type="GO" id="GO:0006221">
    <property type="term" value="P:pyrimidine nucleotide biosynthetic process"/>
    <property type="evidence" value="ECO:0007669"/>
    <property type="project" value="UniProtKB-UniRule"/>
</dbReference>
<feature type="domain" description="Aspartate carbamoyltransferase regulatory subunit N-terminal" evidence="5">
    <location>
        <begin position="9"/>
        <end position="99"/>
    </location>
</feature>
<dbReference type="GO" id="GO:0009347">
    <property type="term" value="C:aspartate carbamoyltransferase complex"/>
    <property type="evidence" value="ECO:0007669"/>
    <property type="project" value="InterPro"/>
</dbReference>